<dbReference type="STRING" id="403673.A0A177WGR7"/>
<dbReference type="GO" id="GO:0007165">
    <property type="term" value="P:signal transduction"/>
    <property type="evidence" value="ECO:0007669"/>
    <property type="project" value="UniProtKB-ARBA"/>
</dbReference>
<keyword evidence="3" id="KW-0813">Transport</keyword>
<comment type="similarity">
    <text evidence="2">Belongs to the P2X receptor family.</text>
</comment>
<keyword evidence="8" id="KW-1071">Ligand-gated ion channel</keyword>
<reference evidence="11 12" key="1">
    <citation type="submission" date="2006-10" db="EMBL/GenBank/DDBJ databases">
        <title>The Genome Sequence of Batrachochytrium dendrobatidis JEL423.</title>
        <authorList>
            <consortium name="The Broad Institute Genome Sequencing Platform"/>
            <person name="Birren B."/>
            <person name="Lander E."/>
            <person name="Galagan J."/>
            <person name="Cuomo C."/>
            <person name="Devon K."/>
            <person name="Jaffe D."/>
            <person name="Butler J."/>
            <person name="Alvarez P."/>
            <person name="Gnerre S."/>
            <person name="Grabherr M."/>
            <person name="Kleber M."/>
            <person name="Mauceli E."/>
            <person name="Brockman W."/>
            <person name="Young S."/>
            <person name="LaButti K."/>
            <person name="Sykes S."/>
            <person name="DeCaprio D."/>
            <person name="Crawford M."/>
            <person name="Koehrsen M."/>
            <person name="Engels R."/>
            <person name="Montgomery P."/>
            <person name="Pearson M."/>
            <person name="Howarth C."/>
            <person name="Larson L."/>
            <person name="White J."/>
            <person name="O'Leary S."/>
            <person name="Kodira C."/>
            <person name="Zeng Q."/>
            <person name="Yandava C."/>
            <person name="Alvarado L."/>
            <person name="Longcore J."/>
            <person name="James T."/>
        </authorList>
    </citation>
    <scope>NUCLEOTIDE SEQUENCE [LARGE SCALE GENOMIC DNA]</scope>
    <source>
        <strain evidence="11 12">JEL423</strain>
    </source>
</reference>
<dbReference type="AlphaFoldDB" id="A0A177WGR7"/>
<dbReference type="Gene3D" id="1.10.287.940">
    <property type="entry name" value="atp-gated p2x4 ion channel"/>
    <property type="match status" value="2"/>
</dbReference>
<keyword evidence="5 10" id="KW-1133">Transmembrane helix</keyword>
<organism evidence="11 12">
    <name type="scientific">Batrachochytrium dendrobatidis (strain JEL423)</name>
    <dbReference type="NCBI Taxonomy" id="403673"/>
    <lineage>
        <taxon>Eukaryota</taxon>
        <taxon>Fungi</taxon>
        <taxon>Fungi incertae sedis</taxon>
        <taxon>Chytridiomycota</taxon>
        <taxon>Chytridiomycota incertae sedis</taxon>
        <taxon>Chytridiomycetes</taxon>
        <taxon>Rhizophydiales</taxon>
        <taxon>Rhizophydiales incertae sedis</taxon>
        <taxon>Batrachochytrium</taxon>
    </lineage>
</organism>
<dbReference type="eggNOG" id="ENOG502RIU5">
    <property type="taxonomic scope" value="Eukaryota"/>
</dbReference>
<evidence type="ECO:0000256" key="8">
    <source>
        <dbReference type="ARBA" id="ARBA00023286"/>
    </source>
</evidence>
<keyword evidence="9" id="KW-0407">Ion channel</keyword>
<keyword evidence="6" id="KW-0406">Ion transport</keyword>
<protein>
    <recommendedName>
        <fullName evidence="13">ATP receptor</fullName>
    </recommendedName>
</protein>
<comment type="subcellular location">
    <subcellularLocation>
        <location evidence="1">Endomembrane system</location>
    </subcellularLocation>
</comment>
<evidence type="ECO:0000256" key="7">
    <source>
        <dbReference type="ARBA" id="ARBA00023136"/>
    </source>
</evidence>
<dbReference type="PANTHER" id="PTHR10125:SF31">
    <property type="entry name" value="P2X RECEPTOR E"/>
    <property type="match status" value="1"/>
</dbReference>
<dbReference type="Pfam" id="PF00864">
    <property type="entry name" value="P2X_receptor"/>
    <property type="match status" value="1"/>
</dbReference>
<evidence type="ECO:0000313" key="12">
    <source>
        <dbReference type="Proteomes" id="UP000077115"/>
    </source>
</evidence>
<proteinExistence type="inferred from homology"/>
<dbReference type="GO" id="GO:0016020">
    <property type="term" value="C:membrane"/>
    <property type="evidence" value="ECO:0007669"/>
    <property type="project" value="TreeGrafter"/>
</dbReference>
<evidence type="ECO:0000256" key="6">
    <source>
        <dbReference type="ARBA" id="ARBA00023065"/>
    </source>
</evidence>
<keyword evidence="4 10" id="KW-0812">Transmembrane</keyword>
<sequence>MIHMDTLMCCRVYSLDSYFSYDTSKVVRIKDYRLGVAYYIMMIAIIVYIVYTLVVNGSYLDKGPPVAGSIRISAQLPDMSQLPIPSYCTSTAKISGCLFWTSEQIVYPFSGELDTIFLTTRASIVSTPPPPVQCGSYLNATSSLCTPPPYTTLKSLRKTYYIANVENITLQIDHSVRIQTAGSLGAATYDTIAAVEMKGKMLKGCTGNSDNYLPQLRFDSEYRASNQYNTSLDVVSVNDVLESAWCAGIGNQTGLDSASTANGAYVGEAWRSSGMVISTPIAYTNRLTVGQQGYIKYSYIPSIVNGSEFTILQSQLNADGSITYIDRHGIRIVFAQTGSIGVVSFLALTINFAAGLGLLSVATLICDMLLLYVFPRKEKYAACKIQQTEEFNLANVARTSIV</sequence>
<dbReference type="InterPro" id="IPR059116">
    <property type="entry name" value="P2X_receptor"/>
</dbReference>
<name>A0A177WGR7_BATDL</name>
<dbReference type="Proteomes" id="UP000077115">
    <property type="component" value="Unassembled WGS sequence"/>
</dbReference>
<dbReference type="GO" id="GO:0012505">
    <property type="term" value="C:endomembrane system"/>
    <property type="evidence" value="ECO:0007669"/>
    <property type="project" value="UniProtKB-SubCell"/>
</dbReference>
<dbReference type="OrthoDB" id="494673at2759"/>
<dbReference type="GO" id="GO:0070588">
    <property type="term" value="P:calcium ion transmembrane transport"/>
    <property type="evidence" value="ECO:0007669"/>
    <property type="project" value="TreeGrafter"/>
</dbReference>
<evidence type="ECO:0000256" key="1">
    <source>
        <dbReference type="ARBA" id="ARBA00004308"/>
    </source>
</evidence>
<evidence type="ECO:0000256" key="10">
    <source>
        <dbReference type="SAM" id="Phobius"/>
    </source>
</evidence>
<evidence type="ECO:0000256" key="9">
    <source>
        <dbReference type="ARBA" id="ARBA00023303"/>
    </source>
</evidence>
<reference evidence="11 12" key="2">
    <citation type="submission" date="2016-05" db="EMBL/GenBank/DDBJ databases">
        <title>Lineage-specific infection strategies underlie the spectrum of fungal disease in amphibians.</title>
        <authorList>
            <person name="Cuomo C.A."/>
            <person name="Farrer R.A."/>
            <person name="James T."/>
            <person name="Longcore J."/>
            <person name="Birren B."/>
        </authorList>
    </citation>
    <scope>NUCLEOTIDE SEQUENCE [LARGE SCALE GENOMIC DNA]</scope>
    <source>
        <strain evidence="11 12">JEL423</strain>
    </source>
</reference>
<feature type="transmembrane region" description="Helical" evidence="10">
    <location>
        <begin position="36"/>
        <end position="54"/>
    </location>
</feature>
<evidence type="ECO:0000313" key="11">
    <source>
        <dbReference type="EMBL" id="OAJ38690.1"/>
    </source>
</evidence>
<dbReference type="GO" id="GO:0015267">
    <property type="term" value="F:channel activity"/>
    <property type="evidence" value="ECO:0007669"/>
    <property type="project" value="UniProtKB-ARBA"/>
</dbReference>
<dbReference type="PANTHER" id="PTHR10125">
    <property type="entry name" value="P2X PURINOCEPTOR"/>
    <property type="match status" value="1"/>
</dbReference>
<feature type="transmembrane region" description="Helical" evidence="10">
    <location>
        <begin position="356"/>
        <end position="374"/>
    </location>
</feature>
<evidence type="ECO:0000256" key="2">
    <source>
        <dbReference type="ARBA" id="ARBA00009848"/>
    </source>
</evidence>
<evidence type="ECO:0008006" key="13">
    <source>
        <dbReference type="Google" id="ProtNLM"/>
    </source>
</evidence>
<gene>
    <name evidence="11" type="ORF">BDEG_22599</name>
</gene>
<dbReference type="VEuPathDB" id="FungiDB:BDEG_22599"/>
<evidence type="ECO:0000256" key="4">
    <source>
        <dbReference type="ARBA" id="ARBA00022692"/>
    </source>
</evidence>
<accession>A0A177WGR7</accession>
<evidence type="ECO:0000256" key="3">
    <source>
        <dbReference type="ARBA" id="ARBA00022448"/>
    </source>
</evidence>
<dbReference type="EMBL" id="DS022302">
    <property type="protein sequence ID" value="OAJ38690.1"/>
    <property type="molecule type" value="Genomic_DNA"/>
</dbReference>
<keyword evidence="7 10" id="KW-0472">Membrane</keyword>
<evidence type="ECO:0000256" key="5">
    <source>
        <dbReference type="ARBA" id="ARBA00022989"/>
    </source>
</evidence>